<keyword evidence="5" id="KW-0677">Repeat</keyword>
<keyword evidence="4" id="KW-0963">Cytoplasm</keyword>
<feature type="domain" description="Proteasome activator complex subunit 4-like HEAT repeat-like" evidence="13">
    <location>
        <begin position="1395"/>
        <end position="1600"/>
    </location>
</feature>
<keyword evidence="8" id="KW-0539">Nucleus</keyword>
<feature type="compositionally biased region" description="Polar residues" evidence="9">
    <location>
        <begin position="938"/>
        <end position="947"/>
    </location>
</feature>
<keyword evidence="15" id="KW-1185">Reference proteome</keyword>
<evidence type="ECO:0000313" key="14">
    <source>
        <dbReference type="EMBL" id="KAL1297296.1"/>
    </source>
</evidence>
<feature type="region of interest" description="Disordered" evidence="9">
    <location>
        <begin position="1"/>
        <end position="51"/>
    </location>
</feature>
<dbReference type="InterPro" id="IPR032372">
    <property type="entry name" value="Blm10_N"/>
</dbReference>
<dbReference type="Pfam" id="PF11919">
    <property type="entry name" value="PSME4_C"/>
    <property type="match status" value="1"/>
</dbReference>
<dbReference type="Pfam" id="PF16507">
    <property type="entry name" value="HEAT_PSME4_mid"/>
    <property type="match status" value="1"/>
</dbReference>
<evidence type="ECO:0000259" key="12">
    <source>
        <dbReference type="Pfam" id="PF16547"/>
    </source>
</evidence>
<dbReference type="Proteomes" id="UP001562354">
    <property type="component" value="Unassembled WGS sequence"/>
</dbReference>
<feature type="compositionally biased region" description="Polar residues" evidence="9">
    <location>
        <begin position="29"/>
        <end position="48"/>
    </location>
</feature>
<evidence type="ECO:0000256" key="2">
    <source>
        <dbReference type="ARBA" id="ARBA00004496"/>
    </source>
</evidence>
<feature type="region of interest" description="Disordered" evidence="9">
    <location>
        <begin position="938"/>
        <end position="966"/>
    </location>
</feature>
<evidence type="ECO:0000256" key="8">
    <source>
        <dbReference type="ARBA" id="ARBA00023242"/>
    </source>
</evidence>
<dbReference type="InterPro" id="IPR032430">
    <property type="entry name" value="Blm10_mid"/>
</dbReference>
<evidence type="ECO:0000256" key="4">
    <source>
        <dbReference type="ARBA" id="ARBA00022490"/>
    </source>
</evidence>
<comment type="caution">
    <text evidence="14">The sequence shown here is derived from an EMBL/GenBank/DDBJ whole genome shotgun (WGS) entry which is preliminary data.</text>
</comment>
<dbReference type="GeneID" id="95978551"/>
<evidence type="ECO:0000259" key="10">
    <source>
        <dbReference type="Pfam" id="PF11919"/>
    </source>
</evidence>
<name>A0ABR3P3P3_9PEZI</name>
<evidence type="ECO:0000256" key="5">
    <source>
        <dbReference type="ARBA" id="ARBA00022737"/>
    </source>
</evidence>
<evidence type="ECO:0000256" key="7">
    <source>
        <dbReference type="ARBA" id="ARBA00023204"/>
    </source>
</evidence>
<dbReference type="PANTHER" id="PTHR32170">
    <property type="entry name" value="PROTEASOME ACTIVATOR COMPLEX SUBUNIT 4"/>
    <property type="match status" value="1"/>
</dbReference>
<keyword evidence="7" id="KW-0234">DNA repair</keyword>
<sequence length="1985" mass="224316">MVSNHEQQHSQGHGLGVRSNGLLAGDQVATPSGSESIMSDASDEQTSPLGRLRPRVFPYTKYLPYETESRAQREQDVDEMIKHLYIAVAGGDFVPGAVHWTREIRGWMSLKFDLTKQQRTALVKLYYELALAPGLEYAVAERFASMFMVLTKRKHYLRPGKDLTLDWRPLYKEIKVFVLPSEFATQNTFSSKRNIRTLTKICTFAQIFFDPKEIPLMLEEYLPFFSMSFPEHAFVVLALLNLTLPTTAPPPDVKEIQPQAYLPTLFHLWSIVGRSMLVDQRFIDLFSRLARDCLVAEHIPFTESGIFTPEQSSLIFTSILRLLEIPVGQSSSPYSVHVDANAGLSVLLERDQRKHPTAHSIARWIVMSLSPACIEAKEKSVLHHLEGLIQGIETFFHPSNSGAWTKSLSQLVYYLADFFVMRWNREASGEYEVPEDRRLNEAVRRRFVLCLREVVFMGIYAKSGTAVNYSLSTLQSLAYLEPNLILPGALQRIYPAMQGLVEVHRTISSIRALQMLSKIMARTKGYRCHLTTLLGLSLPGIDANDLDKTMNSLAFIQSVCYNIPLHDLTKTKSAQTDGDMDVDGEEAAVLAGGTAVAVEWVTQQVERFESEGALISVDYEAELTDAEEEMILRSSTAGFAEFLISFLGRVFTLLQNLPDASRVKSGSPEENVVNTLPAAFSPLLAALSPELYDIALQQVAKFITNHVVHQARDAMAFICNALVKVSPKKALARLLPDLLSSIRTEIDENGAGSSRTSGSEILPRDRALVWNISLLSMCVVHVGSDVLDFQGELLGIAGYMQDKCKGIPLVHVSNFVHHLLLNLTVTYTTDLSLYEKSDLERGLAPKDWGKIVDPKSLNIEWHVPNAAEINFAVKIFESQGGRSIEALKALTGDDSPVKRDGTGKEWSDEVSRNLVLLRLVISGVSCFFRSDDETVTPTTFQDTSMNGHVQKPEAQESSDDLAEPDDDKIRKTFHYPTGYPLDSNSSQYEAVHSLRRQAGEALHRVHEFLVRNQEDDVLSFNALYMAYRSWFIDIGIERSAHVLDRLTRLLAADIHPFKFSGTRKVYPRPLLVKRANVYHFQRLRYNESPRAASDLDKTLLLDLAQSSVSVYTDIRRTAQTAAEAAVKCIIGSKPLVIPSLLDALESAVEAGDFSRIKGAVFSLLFGSLAKPIGRNWRFTPRLIRLFIRVSEADKPSIQKLIGNASFQVSDMCKALDRMVVLDEQIVDNIWPAEHKQAGSNTPTIASSIEDAKAMLPPKQERIKRRRAVIERRKAELAGELVTMIKDSHWKKASRIALLVVSLDYRYETIASDGMLGLIVNGAIDPHPSLRQLYFNSLLAIFNLIQTRALTGHKYENYLMDRQFPSDRLTVPTGKDDPSWTSRHLESFAKPQADYYVDNDFPGWLVWNDTMKVYKTHMGELSYDDVEKNMRTKIGKVLDRRWFSTLFSYFKQEPKDTHWDRFRMTNAMTIAFAFDLVFDGLTPTTFEDIQDLTKATFGDGSDRHQHRATAEILGALMTTAEDFRPSIREQVWEFAFPIVRRIFQEGLTPENLSYWSAFLNLVISGKDPRRTWPLIDWLAGFRLDMETNAAFKESSRIQLLNSVINNQGWHFQMEKPIVEDFLKHIDHPYKGVREQMGLTLATIFRTRYHESYKDTRTLLDAQKQASSIGTKPYQPTPEFTDMITDVFERLEKWRIERPAGIQTPTSYTQASKTVLLWLETALNSFECTSLVSFFPDVFMKQLLHMMDIKEDPELQALAYLVFRHLPNIPHRSEEDKAFIESLIHIGKTSTSWHQRLRVLINIQVIFFRHIFLMKQHQAQELLDCVTGMLHDVQIEVRAGAAQTISGMIRCSPTAFRERTVSALIKHFTKLLVDNPLPKRNRLAGPPGTSTPEQNKVALNRHAAALGLGALVQAFPYASPPPGWLPEVLATLAMKAANDPGMVGKSVKAILSEFKKTRQDTWHVDVKAFSPEQLEDLEGVLWKSYFA</sequence>
<dbReference type="RefSeq" id="XP_069196978.1">
    <property type="nucleotide sequence ID" value="XM_069344550.1"/>
</dbReference>
<dbReference type="InterPro" id="IPR016024">
    <property type="entry name" value="ARM-type_fold"/>
</dbReference>
<feature type="compositionally biased region" description="Polar residues" evidence="9">
    <location>
        <begin position="1"/>
        <end position="11"/>
    </location>
</feature>
<dbReference type="InterPro" id="IPR035309">
    <property type="entry name" value="PSME4"/>
</dbReference>
<evidence type="ECO:0008006" key="16">
    <source>
        <dbReference type="Google" id="ProtNLM"/>
    </source>
</evidence>
<feature type="domain" description="Proteasome activator Blm10 middle HEAT repeats region" evidence="11">
    <location>
        <begin position="385"/>
        <end position="928"/>
    </location>
</feature>
<feature type="domain" description="Proteasome activator Blm10 N-terminal" evidence="12">
    <location>
        <begin position="34"/>
        <end position="96"/>
    </location>
</feature>
<gene>
    <name evidence="14" type="ORF">AAFC00_004851</name>
</gene>
<protein>
    <recommendedName>
        <fullName evidence="16">Proteasome activator subunit 4</fullName>
    </recommendedName>
</protein>
<evidence type="ECO:0000256" key="6">
    <source>
        <dbReference type="ARBA" id="ARBA00022763"/>
    </source>
</evidence>
<dbReference type="PANTHER" id="PTHR32170:SF3">
    <property type="entry name" value="PROTEASOME ACTIVATOR COMPLEX SUBUNIT 4"/>
    <property type="match status" value="1"/>
</dbReference>
<feature type="compositionally biased region" description="Acidic residues" evidence="9">
    <location>
        <begin position="956"/>
        <end position="966"/>
    </location>
</feature>
<organism evidence="14 15">
    <name type="scientific">Neodothiora populina</name>
    <dbReference type="NCBI Taxonomy" id="2781224"/>
    <lineage>
        <taxon>Eukaryota</taxon>
        <taxon>Fungi</taxon>
        <taxon>Dikarya</taxon>
        <taxon>Ascomycota</taxon>
        <taxon>Pezizomycotina</taxon>
        <taxon>Dothideomycetes</taxon>
        <taxon>Dothideomycetidae</taxon>
        <taxon>Dothideales</taxon>
        <taxon>Dothioraceae</taxon>
        <taxon>Neodothiora</taxon>
    </lineage>
</organism>
<proteinExistence type="inferred from homology"/>
<dbReference type="InterPro" id="IPR021843">
    <property type="entry name" value="PSME4_C"/>
</dbReference>
<feature type="domain" description="Proteasome activator complex subunit 4 C-terminal" evidence="10">
    <location>
        <begin position="1898"/>
        <end position="1985"/>
    </location>
</feature>
<evidence type="ECO:0000256" key="9">
    <source>
        <dbReference type="SAM" id="MobiDB-lite"/>
    </source>
</evidence>
<comment type="similarity">
    <text evidence="3">Belongs to the BLM10 family.</text>
</comment>
<evidence type="ECO:0000259" key="11">
    <source>
        <dbReference type="Pfam" id="PF16507"/>
    </source>
</evidence>
<dbReference type="SUPFAM" id="SSF48371">
    <property type="entry name" value="ARM repeat"/>
    <property type="match status" value="1"/>
</dbReference>
<evidence type="ECO:0000256" key="3">
    <source>
        <dbReference type="ARBA" id="ARBA00005739"/>
    </source>
</evidence>
<dbReference type="EMBL" id="JBFMKM010000016">
    <property type="protein sequence ID" value="KAL1297296.1"/>
    <property type="molecule type" value="Genomic_DNA"/>
</dbReference>
<evidence type="ECO:0000313" key="15">
    <source>
        <dbReference type="Proteomes" id="UP001562354"/>
    </source>
</evidence>
<keyword evidence="6" id="KW-0227">DNA damage</keyword>
<dbReference type="Pfam" id="PF16547">
    <property type="entry name" value="BLM10_N"/>
    <property type="match status" value="1"/>
</dbReference>
<dbReference type="InterPro" id="IPR055455">
    <property type="entry name" value="HEAT_PSME4"/>
</dbReference>
<dbReference type="Pfam" id="PF23096">
    <property type="entry name" value="HEAT_PSME4"/>
    <property type="match status" value="1"/>
</dbReference>
<evidence type="ECO:0000259" key="13">
    <source>
        <dbReference type="Pfam" id="PF23096"/>
    </source>
</evidence>
<reference evidence="14 15" key="1">
    <citation type="submission" date="2024-07" db="EMBL/GenBank/DDBJ databases">
        <title>Draft sequence of the Neodothiora populina.</title>
        <authorList>
            <person name="Drown D.D."/>
            <person name="Schuette U.S."/>
            <person name="Buechlein A.B."/>
            <person name="Rusch D.R."/>
            <person name="Winton L.W."/>
            <person name="Adams G.A."/>
        </authorList>
    </citation>
    <scope>NUCLEOTIDE SEQUENCE [LARGE SCALE GENOMIC DNA]</scope>
    <source>
        <strain evidence="14 15">CPC 39397</strain>
    </source>
</reference>
<comment type="subcellular location">
    <subcellularLocation>
        <location evidence="2">Cytoplasm</location>
    </subcellularLocation>
    <subcellularLocation>
        <location evidence="1">Nucleus</location>
    </subcellularLocation>
</comment>
<accession>A0ABR3P3P3</accession>
<evidence type="ECO:0000256" key="1">
    <source>
        <dbReference type="ARBA" id="ARBA00004123"/>
    </source>
</evidence>